<evidence type="ECO:0000256" key="4">
    <source>
        <dbReference type="ARBA" id="ARBA00010662"/>
    </source>
</evidence>
<comment type="similarity">
    <text evidence="4 7">Belongs to the glucosamine/galactosamine-6-phosphate isomerase family. 6-phosphogluconolactonase subfamily.</text>
</comment>
<gene>
    <name evidence="7 9" type="primary">pgl</name>
    <name evidence="9" type="ORF">NO357_01050</name>
</gene>
<dbReference type="CDD" id="cd01400">
    <property type="entry name" value="6PGL"/>
    <property type="match status" value="1"/>
</dbReference>
<dbReference type="GO" id="GO:0006098">
    <property type="term" value="P:pentose-phosphate shunt"/>
    <property type="evidence" value="ECO:0007669"/>
    <property type="project" value="InterPro"/>
</dbReference>
<dbReference type="InterPro" id="IPR005900">
    <property type="entry name" value="6-phosphogluconolactonase_DevB"/>
</dbReference>
<evidence type="ECO:0000256" key="2">
    <source>
        <dbReference type="ARBA" id="ARBA00002681"/>
    </source>
</evidence>
<dbReference type="PANTHER" id="PTHR11054:SF0">
    <property type="entry name" value="6-PHOSPHOGLUCONOLACTONASE"/>
    <property type="match status" value="1"/>
</dbReference>
<evidence type="ECO:0000313" key="9">
    <source>
        <dbReference type="EMBL" id="MDQ2088485.1"/>
    </source>
</evidence>
<name>A0AAE3W9Q9_9RHOB</name>
<dbReference type="AlphaFoldDB" id="A0AAE3W9Q9"/>
<dbReference type="InterPro" id="IPR006148">
    <property type="entry name" value="Glc/Gal-6P_isomerase"/>
</dbReference>
<comment type="catalytic activity">
    <reaction evidence="1 7">
        <text>6-phospho-D-glucono-1,5-lactone + H2O = 6-phospho-D-gluconate + H(+)</text>
        <dbReference type="Rhea" id="RHEA:12556"/>
        <dbReference type="ChEBI" id="CHEBI:15377"/>
        <dbReference type="ChEBI" id="CHEBI:15378"/>
        <dbReference type="ChEBI" id="CHEBI:57955"/>
        <dbReference type="ChEBI" id="CHEBI:58759"/>
        <dbReference type="EC" id="3.1.1.31"/>
    </reaction>
</comment>
<evidence type="ECO:0000256" key="1">
    <source>
        <dbReference type="ARBA" id="ARBA00000832"/>
    </source>
</evidence>
<dbReference type="SUPFAM" id="SSF100950">
    <property type="entry name" value="NagB/RpiA/CoA transferase-like"/>
    <property type="match status" value="1"/>
</dbReference>
<evidence type="ECO:0000256" key="6">
    <source>
        <dbReference type="ARBA" id="ARBA00020337"/>
    </source>
</evidence>
<protein>
    <recommendedName>
        <fullName evidence="6 7">6-phosphogluconolactonase</fullName>
        <shortName evidence="7">6PGL</shortName>
        <ecNumber evidence="5 7">3.1.1.31</ecNumber>
    </recommendedName>
</protein>
<proteinExistence type="inferred from homology"/>
<reference evidence="9" key="2">
    <citation type="submission" date="2023-02" db="EMBL/GenBank/DDBJ databases">
        <title>'Rhodoalgimonas zhirmunskyi' gen. nov., isolated from a red alga.</title>
        <authorList>
            <person name="Nedashkovskaya O.I."/>
            <person name="Otstavnykh N.Y."/>
            <person name="Bystritskaya E.P."/>
            <person name="Balabanova L.A."/>
            <person name="Isaeva M.P."/>
        </authorList>
    </citation>
    <scope>NUCLEOTIDE SEQUENCE</scope>
    <source>
        <strain evidence="9">KCTC 52189</strain>
    </source>
</reference>
<evidence type="ECO:0000313" key="10">
    <source>
        <dbReference type="Proteomes" id="UP001226762"/>
    </source>
</evidence>
<dbReference type="PANTHER" id="PTHR11054">
    <property type="entry name" value="6-PHOSPHOGLUCONOLACTONASE"/>
    <property type="match status" value="1"/>
</dbReference>
<evidence type="ECO:0000259" key="8">
    <source>
        <dbReference type="Pfam" id="PF01182"/>
    </source>
</evidence>
<dbReference type="GO" id="GO:0005975">
    <property type="term" value="P:carbohydrate metabolic process"/>
    <property type="evidence" value="ECO:0007669"/>
    <property type="project" value="UniProtKB-UniRule"/>
</dbReference>
<accession>A0AAE3W9Q9</accession>
<evidence type="ECO:0000256" key="5">
    <source>
        <dbReference type="ARBA" id="ARBA00013198"/>
    </source>
</evidence>
<dbReference type="Pfam" id="PF01182">
    <property type="entry name" value="Glucosamine_iso"/>
    <property type="match status" value="1"/>
</dbReference>
<evidence type="ECO:0000256" key="7">
    <source>
        <dbReference type="RuleBase" id="RU365095"/>
    </source>
</evidence>
<dbReference type="EC" id="3.1.1.31" evidence="5 7"/>
<comment type="caution">
    <text evidence="9">The sequence shown here is derived from an EMBL/GenBank/DDBJ whole genome shotgun (WGS) entry which is preliminary data.</text>
</comment>
<dbReference type="Gene3D" id="3.40.50.1360">
    <property type="match status" value="1"/>
</dbReference>
<dbReference type="Proteomes" id="UP001226762">
    <property type="component" value="Unassembled WGS sequence"/>
</dbReference>
<keyword evidence="10" id="KW-1185">Reference proteome</keyword>
<dbReference type="InterPro" id="IPR037171">
    <property type="entry name" value="NagB/RpiA_transferase-like"/>
</dbReference>
<feature type="domain" description="Glucosamine/galactosamine-6-phosphate isomerase" evidence="8">
    <location>
        <begin position="8"/>
        <end position="220"/>
    </location>
</feature>
<keyword evidence="7 9" id="KW-0378">Hydrolase</keyword>
<dbReference type="RefSeq" id="WP_306733752.1">
    <property type="nucleotide sequence ID" value="NZ_JANHAX010000001.1"/>
</dbReference>
<organism evidence="9 10">
    <name type="scientific">Marimonas arenosa</name>
    <dbReference type="NCBI Taxonomy" id="1795305"/>
    <lineage>
        <taxon>Bacteria</taxon>
        <taxon>Pseudomonadati</taxon>
        <taxon>Pseudomonadota</taxon>
        <taxon>Alphaproteobacteria</taxon>
        <taxon>Rhodobacterales</taxon>
        <taxon>Paracoccaceae</taxon>
        <taxon>Marimonas</taxon>
    </lineage>
</organism>
<dbReference type="EMBL" id="JANHAX010000001">
    <property type="protein sequence ID" value="MDQ2088485.1"/>
    <property type="molecule type" value="Genomic_DNA"/>
</dbReference>
<sequence length="223" mass="23628">MNIIDYADADLMALDVAQLIAGELEDALMSGGRATLAVPGGETPGAMFDDLSGADLDWDRVDVMLTDERWLPEVHVRSNARQVKERLLTDRAAAARFHPLYAPAERPDDVLADIEAGLVPCLPITVALIGMGTDMHVASLFPGGDNLATGLAAEAPILVPMQAPGLSEARVSLTARVLNGALSKHLMITGNPKRNALEKAAHMSPEDAPVAAILEDCTVHWAP</sequence>
<comment type="pathway">
    <text evidence="3 7">Carbohydrate degradation; pentose phosphate pathway; D-ribulose 5-phosphate from D-glucose 6-phosphate (oxidative stage): step 2/3.</text>
</comment>
<dbReference type="GO" id="GO:0017057">
    <property type="term" value="F:6-phosphogluconolactonase activity"/>
    <property type="evidence" value="ECO:0007669"/>
    <property type="project" value="UniProtKB-UniRule"/>
</dbReference>
<dbReference type="InterPro" id="IPR039104">
    <property type="entry name" value="6PGL"/>
</dbReference>
<comment type="function">
    <text evidence="2 7">Hydrolysis of 6-phosphogluconolactone to 6-phosphogluconate.</text>
</comment>
<reference evidence="9" key="1">
    <citation type="submission" date="2022-07" db="EMBL/GenBank/DDBJ databases">
        <authorList>
            <person name="Otstavnykh N."/>
            <person name="Isaeva M."/>
            <person name="Bystritskaya E."/>
        </authorList>
    </citation>
    <scope>NUCLEOTIDE SEQUENCE</scope>
    <source>
        <strain evidence="9">KCTC 52189</strain>
    </source>
</reference>
<evidence type="ECO:0000256" key="3">
    <source>
        <dbReference type="ARBA" id="ARBA00004961"/>
    </source>
</evidence>
<dbReference type="NCBIfam" id="TIGR01198">
    <property type="entry name" value="pgl"/>
    <property type="match status" value="1"/>
</dbReference>